<dbReference type="EMBL" id="BAAASL010000028">
    <property type="protein sequence ID" value="GAA2724977.1"/>
    <property type="molecule type" value="Genomic_DNA"/>
</dbReference>
<dbReference type="Gene3D" id="1.10.260.40">
    <property type="entry name" value="lambda repressor-like DNA-binding domains"/>
    <property type="match status" value="1"/>
</dbReference>
<dbReference type="CDD" id="cd00093">
    <property type="entry name" value="HTH_XRE"/>
    <property type="match status" value="1"/>
</dbReference>
<dbReference type="SUPFAM" id="SSF47413">
    <property type="entry name" value="lambda repressor-like DNA-binding domains"/>
    <property type="match status" value="1"/>
</dbReference>
<dbReference type="InterPro" id="IPR010982">
    <property type="entry name" value="Lambda_DNA-bd_dom_sf"/>
</dbReference>
<dbReference type="SMART" id="SM00530">
    <property type="entry name" value="HTH_XRE"/>
    <property type="match status" value="1"/>
</dbReference>
<name>A0ABN3U5L0_9ACTN</name>
<dbReference type="Proteomes" id="UP001500886">
    <property type="component" value="Unassembled WGS sequence"/>
</dbReference>
<proteinExistence type="predicted"/>
<reference evidence="2 3" key="1">
    <citation type="journal article" date="2019" name="Int. J. Syst. Evol. Microbiol.">
        <title>The Global Catalogue of Microorganisms (GCM) 10K type strain sequencing project: providing services to taxonomists for standard genome sequencing and annotation.</title>
        <authorList>
            <consortium name="The Broad Institute Genomics Platform"/>
            <consortium name="The Broad Institute Genome Sequencing Center for Infectious Disease"/>
            <person name="Wu L."/>
            <person name="Ma J."/>
        </authorList>
    </citation>
    <scope>NUCLEOTIDE SEQUENCE [LARGE SCALE GENOMIC DNA]</scope>
    <source>
        <strain evidence="2 3">JCM 4542</strain>
    </source>
</reference>
<dbReference type="InterPro" id="IPR001387">
    <property type="entry name" value="Cro/C1-type_HTH"/>
</dbReference>
<organism evidence="2 3">
    <name type="scientific">Streptomyces luteosporeus</name>
    <dbReference type="NCBI Taxonomy" id="173856"/>
    <lineage>
        <taxon>Bacteria</taxon>
        <taxon>Bacillati</taxon>
        <taxon>Actinomycetota</taxon>
        <taxon>Actinomycetes</taxon>
        <taxon>Kitasatosporales</taxon>
        <taxon>Streptomycetaceae</taxon>
        <taxon>Streptomyces</taxon>
    </lineage>
</organism>
<gene>
    <name evidence="2" type="ORF">GCM10010315_55980</name>
</gene>
<protein>
    <submittedName>
        <fullName evidence="2">Helix-turn-helix transcriptional regulator</fullName>
    </submittedName>
</protein>
<dbReference type="Pfam" id="PF13560">
    <property type="entry name" value="HTH_31"/>
    <property type="match status" value="1"/>
</dbReference>
<evidence type="ECO:0000313" key="3">
    <source>
        <dbReference type="Proteomes" id="UP001500886"/>
    </source>
</evidence>
<evidence type="ECO:0000259" key="1">
    <source>
        <dbReference type="SMART" id="SM00530"/>
    </source>
</evidence>
<accession>A0ABN3U5L0</accession>
<dbReference type="RefSeq" id="WP_344439317.1">
    <property type="nucleotide sequence ID" value="NZ_BAAASL010000028.1"/>
</dbReference>
<evidence type="ECO:0000313" key="2">
    <source>
        <dbReference type="EMBL" id="GAA2724977.1"/>
    </source>
</evidence>
<keyword evidence="3" id="KW-1185">Reference proteome</keyword>
<feature type="domain" description="HTH cro/C1-type" evidence="1">
    <location>
        <begin position="10"/>
        <end position="66"/>
    </location>
</feature>
<sequence length="404" mass="45215">MTDHLTFGQRVRFYRERRELNRQELAELLGRSQDWLYRVETDRLPVNSIRTRTDLADVLRVHLEDLQGSPALLEDHANDQGSVPAIRAALMQSRRLSGNLFDRREVPRLERIQVEVDRAWTLYQGSEYARLGEVLPGLLADTRLALHSHRTGREQGKARRGFALALHVTAVYLRKLGETNLAWTAIDQGDMAASELGDPVVTLAVRRGVAHVQLGAGLAEEAVRVTQDAANDVSAAWWRSSPEAVSVYGTLFLGGAIAAARSGDRALSSEMLRRAQEAADRLGADRNDMWTSFGPANVEIHRLATALEFEKVDEALALVTRPQAGRLAAGLPVERQARFRLDMARTYGEAHRLDDALTHLKRAFRTAPEQIRAHGFARDLARRLAKQTRRRDVHELAVRLGAMK</sequence>
<comment type="caution">
    <text evidence="2">The sequence shown here is derived from an EMBL/GenBank/DDBJ whole genome shotgun (WGS) entry which is preliminary data.</text>
</comment>